<dbReference type="AlphaFoldDB" id="A0A9D1EI09"/>
<keyword evidence="1" id="KW-0732">Signal</keyword>
<dbReference type="InterPro" id="IPR023296">
    <property type="entry name" value="Glyco_hydro_beta-prop_sf"/>
</dbReference>
<dbReference type="SUPFAM" id="SSF75005">
    <property type="entry name" value="Arabinanase/levansucrase/invertase"/>
    <property type="match status" value="1"/>
</dbReference>
<evidence type="ECO:0000313" key="3">
    <source>
        <dbReference type="Proteomes" id="UP000886841"/>
    </source>
</evidence>
<reference evidence="2" key="1">
    <citation type="submission" date="2020-10" db="EMBL/GenBank/DDBJ databases">
        <authorList>
            <person name="Gilroy R."/>
        </authorList>
    </citation>
    <scope>NUCLEOTIDE SEQUENCE</scope>
    <source>
        <strain evidence="2">ChiSxjej1B13-7041</strain>
    </source>
</reference>
<feature type="signal peptide" evidence="1">
    <location>
        <begin position="1"/>
        <end position="23"/>
    </location>
</feature>
<name>A0A9D1EI09_9FIRM</name>
<comment type="caution">
    <text evidence="2">The sequence shown here is derived from an EMBL/GenBank/DDBJ whole genome shotgun (WGS) entry which is preliminary data.</text>
</comment>
<protein>
    <recommendedName>
        <fullName evidence="4">Exo-alpha-sialidase</fullName>
    </recommendedName>
</protein>
<proteinExistence type="predicted"/>
<dbReference type="Proteomes" id="UP000886841">
    <property type="component" value="Unassembled WGS sequence"/>
</dbReference>
<evidence type="ECO:0008006" key="4">
    <source>
        <dbReference type="Google" id="ProtNLM"/>
    </source>
</evidence>
<evidence type="ECO:0000313" key="2">
    <source>
        <dbReference type="EMBL" id="HIR92191.1"/>
    </source>
</evidence>
<evidence type="ECO:0000256" key="1">
    <source>
        <dbReference type="SAM" id="SignalP"/>
    </source>
</evidence>
<organism evidence="2 3">
    <name type="scientific">Candidatus Egerieimonas intestinavium</name>
    <dbReference type="NCBI Taxonomy" id="2840777"/>
    <lineage>
        <taxon>Bacteria</taxon>
        <taxon>Bacillati</taxon>
        <taxon>Bacillota</taxon>
        <taxon>Clostridia</taxon>
        <taxon>Lachnospirales</taxon>
        <taxon>Lachnospiraceae</taxon>
        <taxon>Lachnospiraceae incertae sedis</taxon>
        <taxon>Candidatus Egerieimonas</taxon>
    </lineage>
</organism>
<accession>A0A9D1EI09</accession>
<dbReference type="Gene3D" id="2.115.10.20">
    <property type="entry name" value="Glycosyl hydrolase domain, family 43"/>
    <property type="match status" value="1"/>
</dbReference>
<gene>
    <name evidence="2" type="ORF">IAB98_02060</name>
</gene>
<reference evidence="2" key="2">
    <citation type="journal article" date="2021" name="PeerJ">
        <title>Extensive microbial diversity within the chicken gut microbiome revealed by metagenomics and culture.</title>
        <authorList>
            <person name="Gilroy R."/>
            <person name="Ravi A."/>
            <person name="Getino M."/>
            <person name="Pursley I."/>
            <person name="Horton D.L."/>
            <person name="Alikhan N.F."/>
            <person name="Baker D."/>
            <person name="Gharbi K."/>
            <person name="Hall N."/>
            <person name="Watson M."/>
            <person name="Adriaenssens E.M."/>
            <person name="Foster-Nyarko E."/>
            <person name="Jarju S."/>
            <person name="Secka A."/>
            <person name="Antonio M."/>
            <person name="Oren A."/>
            <person name="Chaudhuri R.R."/>
            <person name="La Ragione R."/>
            <person name="Hildebrand F."/>
            <person name="Pallen M.J."/>
        </authorList>
    </citation>
    <scope>NUCLEOTIDE SEQUENCE</scope>
    <source>
        <strain evidence="2">ChiSxjej1B13-7041</strain>
    </source>
</reference>
<dbReference type="PROSITE" id="PS51257">
    <property type="entry name" value="PROKAR_LIPOPROTEIN"/>
    <property type="match status" value="1"/>
</dbReference>
<feature type="chain" id="PRO_5039304823" description="Exo-alpha-sialidase" evidence="1">
    <location>
        <begin position="24"/>
        <end position="331"/>
    </location>
</feature>
<sequence>MKYRMIFMVFLALLFTGCTYSDANSPNLENTSNINTLFASAEIKTGDAKIFKDKVIAGADGCMTILNKDGTVYNQFKDIPANWIYVLEEPMMAVSGSGENAIRLTRFAEDYSVLDSRVLFSSDNLLIDPVIFRNNDIWIVTYTEIIGTVNNADPENENGHYIVHCYISEDLQTWIPADDIISGDNNIEDGDMFSEDNALYYIYEKESYDKGPSSINIISSVDHGKTWNNESEIIPLSGADNEIAAIYKNENGYSLYYSSDRENIGESYNGSAVYRAELSGDFKVIDTEKIDLDEDKGILLYDVRQDENRTSFLYVQNYLTENNLCYKEIIH</sequence>
<dbReference type="EMBL" id="DVHU01000018">
    <property type="protein sequence ID" value="HIR92191.1"/>
    <property type="molecule type" value="Genomic_DNA"/>
</dbReference>